<gene>
    <name evidence="14" type="ORF">CSOL1703_00013376</name>
</gene>
<protein>
    <recommendedName>
        <fullName evidence="3 13">Cutinase</fullName>
        <ecNumber evidence="3 13">3.1.1.74</ecNumber>
    </recommendedName>
</protein>
<dbReference type="InterPro" id="IPR029058">
    <property type="entry name" value="AB_hydrolase_fold"/>
</dbReference>
<dbReference type="GO" id="GO:0016052">
    <property type="term" value="P:carbohydrate catabolic process"/>
    <property type="evidence" value="ECO:0007669"/>
    <property type="project" value="TreeGrafter"/>
</dbReference>
<dbReference type="GO" id="GO:0005576">
    <property type="term" value="C:extracellular region"/>
    <property type="evidence" value="ECO:0007669"/>
    <property type="project" value="UniProtKB-SubCell"/>
</dbReference>
<evidence type="ECO:0000256" key="4">
    <source>
        <dbReference type="ARBA" id="ARBA00022487"/>
    </source>
</evidence>
<dbReference type="EC" id="3.1.1.74" evidence="3 13"/>
<dbReference type="OrthoDB" id="3225429at2759"/>
<feature type="chain" id="PRO_5040542831" description="Cutinase" evidence="13">
    <location>
        <begin position="18"/>
        <end position="239"/>
    </location>
</feature>
<dbReference type="PROSITE" id="PS00155">
    <property type="entry name" value="CUTINASE_1"/>
    <property type="match status" value="1"/>
</dbReference>
<keyword evidence="15" id="KW-1185">Reference proteome</keyword>
<keyword evidence="5 13" id="KW-0964">Secreted</keyword>
<keyword evidence="8" id="KW-0843">Virulence</keyword>
<evidence type="ECO:0000256" key="10">
    <source>
        <dbReference type="ARBA" id="ARBA00034045"/>
    </source>
</evidence>
<dbReference type="InterPro" id="IPR043580">
    <property type="entry name" value="CUTINASE_1"/>
</dbReference>
<evidence type="ECO:0000256" key="13">
    <source>
        <dbReference type="RuleBase" id="RU361263"/>
    </source>
</evidence>
<dbReference type="Pfam" id="PF01083">
    <property type="entry name" value="Cutinase"/>
    <property type="match status" value="1"/>
</dbReference>
<feature type="disulfide bond" evidence="12">
    <location>
        <begin position="196"/>
        <end position="203"/>
    </location>
</feature>
<reference evidence="15" key="1">
    <citation type="submission" date="2019-06" db="EMBL/GenBank/DDBJ databases">
        <authorList>
            <person name="Broberg M."/>
        </authorList>
    </citation>
    <scope>NUCLEOTIDE SEQUENCE [LARGE SCALE GENOMIC DNA]</scope>
</reference>
<dbReference type="Proteomes" id="UP000775872">
    <property type="component" value="Unassembled WGS sequence"/>
</dbReference>
<dbReference type="PANTHER" id="PTHR48250:SF3">
    <property type="entry name" value="CUTINASE 1-RELATED"/>
    <property type="match status" value="1"/>
</dbReference>
<dbReference type="GO" id="GO:0050525">
    <property type="term" value="F:cutinase activity"/>
    <property type="evidence" value="ECO:0007669"/>
    <property type="project" value="UniProtKB-UniRule"/>
</dbReference>
<evidence type="ECO:0000256" key="7">
    <source>
        <dbReference type="ARBA" id="ARBA00022801"/>
    </source>
</evidence>
<dbReference type="AlphaFoldDB" id="A0A9P0ED79"/>
<comment type="subcellular location">
    <subcellularLocation>
        <location evidence="1 13">Secreted</location>
    </subcellularLocation>
</comment>
<evidence type="ECO:0000256" key="11">
    <source>
        <dbReference type="PIRSR" id="PIRSR611150-1"/>
    </source>
</evidence>
<dbReference type="FunFam" id="3.40.50.1820:FF:000235">
    <property type="entry name" value="Cutinase 1"/>
    <property type="match status" value="1"/>
</dbReference>
<keyword evidence="7 13" id="KW-0378">Hydrolase</keyword>
<evidence type="ECO:0000313" key="15">
    <source>
        <dbReference type="Proteomes" id="UP000775872"/>
    </source>
</evidence>
<reference evidence="14 15" key="2">
    <citation type="submission" date="2021-10" db="EMBL/GenBank/DDBJ databases">
        <authorList>
            <person name="Piombo E."/>
        </authorList>
    </citation>
    <scope>NUCLEOTIDE SEQUENCE [LARGE SCALE GENOMIC DNA]</scope>
</reference>
<evidence type="ECO:0000256" key="9">
    <source>
        <dbReference type="ARBA" id="ARBA00023157"/>
    </source>
</evidence>
<dbReference type="EMBL" id="CABFOC020000018">
    <property type="protein sequence ID" value="CAH0047137.1"/>
    <property type="molecule type" value="Genomic_DNA"/>
</dbReference>
<organism evidence="14 15">
    <name type="scientific">Clonostachys solani</name>
    <dbReference type="NCBI Taxonomy" id="160281"/>
    <lineage>
        <taxon>Eukaryota</taxon>
        <taxon>Fungi</taxon>
        <taxon>Dikarya</taxon>
        <taxon>Ascomycota</taxon>
        <taxon>Pezizomycotina</taxon>
        <taxon>Sordariomycetes</taxon>
        <taxon>Hypocreomycetidae</taxon>
        <taxon>Hypocreales</taxon>
        <taxon>Bionectriaceae</taxon>
        <taxon>Clonostachys</taxon>
    </lineage>
</organism>
<evidence type="ECO:0000256" key="2">
    <source>
        <dbReference type="ARBA" id="ARBA00007534"/>
    </source>
</evidence>
<comment type="function">
    <text evidence="13">Catalyzes the hydrolysis of complex carboxylic polyesters found in the cell wall of plants. Degrades cutin, a macromolecule that forms the structure of the plant cuticle.</text>
</comment>
<proteinExistence type="inferred from homology"/>
<sequence length="239" mass="25678">MKLITLLSALAVVHTNALPRTQETGKISVEVSEEVSHLEKRGFLNQNDLEAGPASQCPEVILIFARGSTEPGNMGLMAGPALAATLEAQYDKIWIQGVGGAYTALISPNYLPNGTNRQSIDEGKRLFQLAHIKCPKTPVVAGGYSQGTAVIWNAVSELDHAVRNNIVGVTLFGYTKNLENKAVIPNYPPERTAVFCEYADAVCIGIMIPIPAHFFYADDAIGAAPRFLTAQIAAYVPPQ</sequence>
<keyword evidence="6 13" id="KW-0732">Signal</keyword>
<feature type="active site" description="Proton donor/acceptor" evidence="11">
    <location>
        <position position="213"/>
    </location>
</feature>
<dbReference type="SUPFAM" id="SSF53474">
    <property type="entry name" value="alpha/beta-Hydrolases"/>
    <property type="match status" value="1"/>
</dbReference>
<dbReference type="Gene3D" id="3.40.50.1820">
    <property type="entry name" value="alpha/beta hydrolase"/>
    <property type="match status" value="1"/>
</dbReference>
<keyword evidence="9 12" id="KW-1015">Disulfide bond</keyword>
<dbReference type="PRINTS" id="PR00129">
    <property type="entry name" value="CUTINASE"/>
</dbReference>
<comment type="caution">
    <text evidence="14">The sequence shown here is derived from an EMBL/GenBank/DDBJ whole genome shotgun (WGS) entry which is preliminary data.</text>
</comment>
<accession>A0A9P0ED79</accession>
<dbReference type="PANTHER" id="PTHR48250">
    <property type="entry name" value="CUTINASE 2-RELATED"/>
    <property type="match status" value="1"/>
</dbReference>
<evidence type="ECO:0000256" key="3">
    <source>
        <dbReference type="ARBA" id="ARBA00013095"/>
    </source>
</evidence>
<dbReference type="SMART" id="SM01110">
    <property type="entry name" value="Cutinase"/>
    <property type="match status" value="1"/>
</dbReference>
<evidence type="ECO:0000256" key="12">
    <source>
        <dbReference type="PIRSR" id="PIRSR611150-2"/>
    </source>
</evidence>
<evidence type="ECO:0000256" key="8">
    <source>
        <dbReference type="ARBA" id="ARBA00023026"/>
    </source>
</evidence>
<feature type="active site" description="Nucleophile" evidence="11">
    <location>
        <position position="145"/>
    </location>
</feature>
<keyword evidence="4 13" id="KW-0719">Serine esterase</keyword>
<feature type="signal peptide" evidence="13">
    <location>
        <begin position="1"/>
        <end position="17"/>
    </location>
</feature>
<name>A0A9P0ED79_9HYPO</name>
<evidence type="ECO:0000256" key="1">
    <source>
        <dbReference type="ARBA" id="ARBA00004613"/>
    </source>
</evidence>
<evidence type="ECO:0000256" key="5">
    <source>
        <dbReference type="ARBA" id="ARBA00022525"/>
    </source>
</evidence>
<dbReference type="InterPro" id="IPR011150">
    <property type="entry name" value="Cutinase_monf"/>
</dbReference>
<dbReference type="InterPro" id="IPR000675">
    <property type="entry name" value="Cutinase/axe"/>
</dbReference>
<evidence type="ECO:0000256" key="6">
    <source>
        <dbReference type="ARBA" id="ARBA00022729"/>
    </source>
</evidence>
<comment type="catalytic activity">
    <reaction evidence="10 13">
        <text>cutin + H2O = cutin monomers.</text>
        <dbReference type="EC" id="3.1.1.74"/>
    </reaction>
</comment>
<evidence type="ECO:0000313" key="14">
    <source>
        <dbReference type="EMBL" id="CAH0047137.1"/>
    </source>
</evidence>
<comment type="similarity">
    <text evidence="2 13">Belongs to the cutinase family.</text>
</comment>
<feature type="disulfide bond" evidence="12">
    <location>
        <begin position="57"/>
        <end position="134"/>
    </location>
</feature>
<feature type="active site" evidence="11">
    <location>
        <position position="200"/>
    </location>
</feature>